<comment type="caution">
    <text evidence="6">The sequence shown here is derived from an EMBL/GenBank/DDBJ whole genome shotgun (WGS) entry which is preliminary data.</text>
</comment>
<evidence type="ECO:0000256" key="4">
    <source>
        <dbReference type="ARBA" id="ARBA00022840"/>
    </source>
</evidence>
<dbReference type="Proteomes" id="UP000749010">
    <property type="component" value="Unassembled WGS sequence"/>
</dbReference>
<accession>A0ABX1TU74</accession>
<dbReference type="GO" id="GO:0016301">
    <property type="term" value="F:kinase activity"/>
    <property type="evidence" value="ECO:0007669"/>
    <property type="project" value="UniProtKB-KW"/>
</dbReference>
<dbReference type="InterPro" id="IPR034646">
    <property type="entry name" value="ADCK3_dom"/>
</dbReference>
<keyword evidence="6" id="KW-0418">Kinase</keyword>
<evidence type="ECO:0000259" key="5">
    <source>
        <dbReference type="Pfam" id="PF03109"/>
    </source>
</evidence>
<proteinExistence type="inferred from homology"/>
<evidence type="ECO:0000256" key="2">
    <source>
        <dbReference type="ARBA" id="ARBA00022679"/>
    </source>
</evidence>
<keyword evidence="2" id="KW-0808">Transferase</keyword>
<keyword evidence="4" id="KW-0067">ATP-binding</keyword>
<keyword evidence="7" id="KW-1185">Reference proteome</keyword>
<reference evidence="6 7" key="1">
    <citation type="submission" date="2019-03" db="EMBL/GenBank/DDBJ databases">
        <title>Metabolic reconstructions from genomes of highly enriched 'Candidatus Accumulibacter' and 'Candidatus Competibacter' bioreactor populations.</title>
        <authorList>
            <person name="Annavajhala M.K."/>
            <person name="Welles L."/>
            <person name="Abbas B."/>
            <person name="Sorokin D."/>
            <person name="Park H."/>
            <person name="Van Loosdrecht M."/>
            <person name="Chandran K."/>
        </authorList>
    </citation>
    <scope>NUCLEOTIDE SEQUENCE [LARGE SCALE GENOMIC DNA]</scope>
    <source>
        <strain evidence="6 7">SBR_S</strain>
    </source>
</reference>
<dbReference type="PANTHER" id="PTHR43851:SF3">
    <property type="entry name" value="COENZYME Q8"/>
    <property type="match status" value="1"/>
</dbReference>
<sequence length="449" mass="49229">MLDDERSKRDASTSAVPGGRWSRLARLGVLASGVAGSMLAEGTRQLAQGKRPRIGDLLLTPENAYRIADQLARLRGAAMKLGQLLSMDAGDLLPPEFGDILASLRSDAKAMPMSQLVSVLDANWGMGWDRRFRRFSFTPVAAASIGQVHLAETKDGRRLAIKVQYPGVRRSIDSDIDNVATLLRVSGLLPRGIEIGPLLLEAKRQLHAEADYLGEAALLGRYAGLLADAPEFMLPEVHADLTTESVLVMSGMGGVPVESLLHAPQAERDRVAGLLFRLLFREIFEFRLIQTDPNFANYRYNNATRQLILLDFGATRPYPAAIVDAYRRLMEGAVGGNRQEMSVAASAIGYFGADIGERQRQLVLDVFMHACDPLRYAGAYDFGNSDLPARIRDAALALSTERDSWHTPPADALFLHRKAGGLYLLAAKLKARVDIRALFLHYASRQLPP</sequence>
<dbReference type="PANTHER" id="PTHR43851">
    <property type="match status" value="1"/>
</dbReference>
<organism evidence="6 7">
    <name type="scientific">Candidatus Accumulibacter phosphatis</name>
    <dbReference type="NCBI Taxonomy" id="327160"/>
    <lineage>
        <taxon>Bacteria</taxon>
        <taxon>Pseudomonadati</taxon>
        <taxon>Pseudomonadota</taxon>
        <taxon>Betaproteobacteria</taxon>
        <taxon>Candidatus Accumulibacter</taxon>
    </lineage>
</organism>
<protein>
    <submittedName>
        <fullName evidence="6">AarF/ABC1/UbiB kinase family protein</fullName>
    </submittedName>
</protein>
<comment type="similarity">
    <text evidence="1">Belongs to the protein kinase superfamily. ADCK protein kinase family.</text>
</comment>
<feature type="domain" description="ABC1 atypical kinase-like" evidence="5">
    <location>
        <begin position="104"/>
        <end position="341"/>
    </location>
</feature>
<dbReference type="RefSeq" id="WP_169066277.1">
    <property type="nucleotide sequence ID" value="NZ_SPMY01000023.1"/>
</dbReference>
<dbReference type="Pfam" id="PF03109">
    <property type="entry name" value="ABC1"/>
    <property type="match status" value="1"/>
</dbReference>
<name>A0ABX1TU74_9PROT</name>
<dbReference type="EMBL" id="SPMY01000023">
    <property type="protein sequence ID" value="NMQ27822.1"/>
    <property type="molecule type" value="Genomic_DNA"/>
</dbReference>
<dbReference type="SUPFAM" id="SSF56112">
    <property type="entry name" value="Protein kinase-like (PK-like)"/>
    <property type="match status" value="1"/>
</dbReference>
<dbReference type="InterPro" id="IPR004147">
    <property type="entry name" value="ABC1_dom"/>
</dbReference>
<dbReference type="InterPro" id="IPR011009">
    <property type="entry name" value="Kinase-like_dom_sf"/>
</dbReference>
<gene>
    <name evidence="6" type="ORF">E4Q23_08660</name>
</gene>
<evidence type="ECO:0000256" key="3">
    <source>
        <dbReference type="ARBA" id="ARBA00022741"/>
    </source>
</evidence>
<keyword evidence="3" id="KW-0547">Nucleotide-binding</keyword>
<evidence type="ECO:0000256" key="1">
    <source>
        <dbReference type="ARBA" id="ARBA00009670"/>
    </source>
</evidence>
<dbReference type="CDD" id="cd13970">
    <property type="entry name" value="ABC1_ADCK3"/>
    <property type="match status" value="1"/>
</dbReference>
<dbReference type="InterPro" id="IPR051409">
    <property type="entry name" value="Atypical_kinase_ADCK"/>
</dbReference>
<evidence type="ECO:0000313" key="7">
    <source>
        <dbReference type="Proteomes" id="UP000749010"/>
    </source>
</evidence>
<evidence type="ECO:0000313" key="6">
    <source>
        <dbReference type="EMBL" id="NMQ27822.1"/>
    </source>
</evidence>